<dbReference type="EMBL" id="MT144467">
    <property type="protein sequence ID" value="QJA53986.1"/>
    <property type="molecule type" value="Genomic_DNA"/>
</dbReference>
<dbReference type="AlphaFoldDB" id="A0A6H2A1B7"/>
<gene>
    <name evidence="1" type="ORF">TM448A04255_0015</name>
</gene>
<evidence type="ECO:0000313" key="1">
    <source>
        <dbReference type="EMBL" id="QJA53986.1"/>
    </source>
</evidence>
<name>A0A6H2A1B7_9ZZZZ</name>
<accession>A0A6H2A1B7</accession>
<proteinExistence type="predicted"/>
<reference evidence="1" key="1">
    <citation type="submission" date="2020-03" db="EMBL/GenBank/DDBJ databases">
        <title>The deep terrestrial virosphere.</title>
        <authorList>
            <person name="Holmfeldt K."/>
            <person name="Nilsson E."/>
            <person name="Simone D."/>
            <person name="Lopez-Fernandez M."/>
            <person name="Wu X."/>
            <person name="de Brujin I."/>
            <person name="Lundin D."/>
            <person name="Andersson A."/>
            <person name="Bertilsson S."/>
            <person name="Dopson M."/>
        </authorList>
    </citation>
    <scope>NUCLEOTIDE SEQUENCE</scope>
    <source>
        <strain evidence="1">TM448A04255</strain>
    </source>
</reference>
<protein>
    <submittedName>
        <fullName evidence="1">Uncharacterized protein</fullName>
    </submittedName>
</protein>
<organism evidence="1">
    <name type="scientific">viral metagenome</name>
    <dbReference type="NCBI Taxonomy" id="1070528"/>
    <lineage>
        <taxon>unclassified sequences</taxon>
        <taxon>metagenomes</taxon>
        <taxon>organismal metagenomes</taxon>
    </lineage>
</organism>
<sequence>MTEDVLKDFTKSDYLSFKDQNPIEGIYKGVRVEDDPFHKGDQRLNYTIEVDGKNRPLTSKSKRLAGAVIKAKVKEGDHIRIERIGLGFDTDFNVEKVESKEDIKKLKKEV</sequence>